<dbReference type="GO" id="GO:0015888">
    <property type="term" value="P:thiamine transport"/>
    <property type="evidence" value="ECO:0007669"/>
    <property type="project" value="InterPro"/>
</dbReference>
<dbReference type="InterPro" id="IPR006059">
    <property type="entry name" value="SBP"/>
</dbReference>
<gene>
    <name evidence="6" type="ordered locus">Trebr_1683</name>
</gene>
<evidence type="ECO:0000313" key="7">
    <source>
        <dbReference type="Proteomes" id="UP000006546"/>
    </source>
</evidence>
<protein>
    <submittedName>
        <fullName evidence="6">ABC transporter, periplasmic binding protein, thiB subfamily</fullName>
    </submittedName>
</protein>
<name>F4LQ27_TREBD</name>
<dbReference type="Gene3D" id="3.40.190.10">
    <property type="entry name" value="Periplasmic binding protein-like II"/>
    <property type="match status" value="2"/>
</dbReference>
<dbReference type="RefSeq" id="WP_013758810.1">
    <property type="nucleotide sequence ID" value="NC_015500.1"/>
</dbReference>
<evidence type="ECO:0000256" key="5">
    <source>
        <dbReference type="SAM" id="SignalP"/>
    </source>
</evidence>
<dbReference type="PANTHER" id="PTHR30006">
    <property type="entry name" value="THIAMINE-BINDING PERIPLASMIC PROTEIN-RELATED"/>
    <property type="match status" value="1"/>
</dbReference>
<keyword evidence="2" id="KW-0813">Transport</keyword>
<dbReference type="CDD" id="cd13545">
    <property type="entry name" value="PBP2_TbpA"/>
    <property type="match status" value="1"/>
</dbReference>
<dbReference type="GO" id="GO:0030288">
    <property type="term" value="C:outer membrane-bounded periplasmic space"/>
    <property type="evidence" value="ECO:0007669"/>
    <property type="project" value="TreeGrafter"/>
</dbReference>
<evidence type="ECO:0000256" key="1">
    <source>
        <dbReference type="ARBA" id="ARBA00004418"/>
    </source>
</evidence>
<reference evidence="7" key="1">
    <citation type="submission" date="2011-04" db="EMBL/GenBank/DDBJ databases">
        <title>The complete genome of Treponema brennaborense DSM 12168.</title>
        <authorList>
            <person name="Lucas S."/>
            <person name="Han J."/>
            <person name="Lapidus A."/>
            <person name="Bruce D."/>
            <person name="Goodwin L."/>
            <person name="Pitluck S."/>
            <person name="Peters L."/>
            <person name="Kyrpides N."/>
            <person name="Mavromatis K."/>
            <person name="Ivanova N."/>
            <person name="Mikhailova N."/>
            <person name="Pagani I."/>
            <person name="Teshima H."/>
            <person name="Detter J.C."/>
            <person name="Tapia R."/>
            <person name="Han C."/>
            <person name="Land M."/>
            <person name="Hauser L."/>
            <person name="Markowitz V."/>
            <person name="Cheng J.-F."/>
            <person name="Hugenholtz P."/>
            <person name="Woyke T."/>
            <person name="Wu D."/>
            <person name="Gronow S."/>
            <person name="Wellnitz S."/>
            <person name="Brambilla E."/>
            <person name="Klenk H.-P."/>
            <person name="Eisen J.A."/>
        </authorList>
    </citation>
    <scope>NUCLEOTIDE SEQUENCE [LARGE SCALE GENOMIC DNA]</scope>
    <source>
        <strain evidence="7">DSM 12168 / CIP 105900 / DD5/3</strain>
    </source>
</reference>
<dbReference type="GO" id="GO:0030975">
    <property type="term" value="F:thiamine binding"/>
    <property type="evidence" value="ECO:0007669"/>
    <property type="project" value="InterPro"/>
</dbReference>
<organism evidence="6 7">
    <name type="scientific">Treponema brennaborense (strain DSM 12168 / CIP 105900 / DD5/3)</name>
    <dbReference type="NCBI Taxonomy" id="906968"/>
    <lineage>
        <taxon>Bacteria</taxon>
        <taxon>Pseudomonadati</taxon>
        <taxon>Spirochaetota</taxon>
        <taxon>Spirochaetia</taxon>
        <taxon>Spirochaetales</taxon>
        <taxon>Treponemataceae</taxon>
        <taxon>Treponema</taxon>
    </lineage>
</organism>
<accession>F4LQ27</accession>
<dbReference type="InterPro" id="IPR005948">
    <property type="entry name" value="ThiB-like"/>
</dbReference>
<dbReference type="EMBL" id="CP002696">
    <property type="protein sequence ID" value="AEE17105.1"/>
    <property type="molecule type" value="Genomic_DNA"/>
</dbReference>
<dbReference type="AlphaFoldDB" id="F4LQ27"/>
<keyword evidence="7" id="KW-1185">Reference proteome</keyword>
<evidence type="ECO:0000256" key="4">
    <source>
        <dbReference type="ARBA" id="ARBA00022764"/>
    </source>
</evidence>
<comment type="subcellular location">
    <subcellularLocation>
        <location evidence="1">Periplasm</location>
    </subcellularLocation>
</comment>
<feature type="chain" id="PRO_5003316883" evidence="5">
    <location>
        <begin position="23"/>
        <end position="338"/>
    </location>
</feature>
<dbReference type="Proteomes" id="UP000006546">
    <property type="component" value="Chromosome"/>
</dbReference>
<feature type="signal peptide" evidence="5">
    <location>
        <begin position="1"/>
        <end position="22"/>
    </location>
</feature>
<dbReference type="OrthoDB" id="9769319at2"/>
<keyword evidence="3 5" id="KW-0732">Signal</keyword>
<dbReference type="STRING" id="906968.Trebr_1683"/>
<dbReference type="GO" id="GO:0030976">
    <property type="term" value="F:thiamine pyrophosphate binding"/>
    <property type="evidence" value="ECO:0007669"/>
    <property type="project" value="TreeGrafter"/>
</dbReference>
<dbReference type="eggNOG" id="COG4143">
    <property type="taxonomic scope" value="Bacteria"/>
</dbReference>
<evidence type="ECO:0000256" key="2">
    <source>
        <dbReference type="ARBA" id="ARBA00022448"/>
    </source>
</evidence>
<dbReference type="PANTHER" id="PTHR30006:SF3">
    <property type="entry name" value="THIAMINE-BINDING PERIPLASMIC PROTEIN"/>
    <property type="match status" value="1"/>
</dbReference>
<dbReference type="KEGG" id="tbe:Trebr_1683"/>
<dbReference type="Pfam" id="PF13416">
    <property type="entry name" value="SBP_bac_8"/>
    <property type="match status" value="1"/>
</dbReference>
<dbReference type="HOGENOM" id="CLU_026974_6_1_12"/>
<dbReference type="SUPFAM" id="SSF53850">
    <property type="entry name" value="Periplasmic binding protein-like II"/>
    <property type="match status" value="1"/>
</dbReference>
<keyword evidence="4" id="KW-0574">Periplasm</keyword>
<evidence type="ECO:0000313" key="6">
    <source>
        <dbReference type="EMBL" id="AEE17105.1"/>
    </source>
</evidence>
<evidence type="ECO:0000256" key="3">
    <source>
        <dbReference type="ARBA" id="ARBA00022729"/>
    </source>
</evidence>
<sequence>MKTRLFTVILLCSIVVSLAANGARDDAARQHEVVVYTYDSFISEWGPGPELVKLFEAKTGLKCTMIDAGDGAQILSRAMLEKKAPQADVVIGIDNNQVQAARKAEVLVPYKPAHADTAVPAELRLSDDWLLIPYDWSYFAMIYDTASNVPAPTSLADLTKPEYAKKIILMDPRTSTPGLGFVAWTAAVFGDSYLDYWKALKPNVLTMAPGWSTGYGLFTSGEAPLVISYTTSPAYHVEYGEGARFQAVLFDEGHPIQIEAAAIVKGAPNKSGAELFIDFLISEEAQRVIPLTQWMYPVNPAVELPASYAAAPKAAKTVTVSNETLSEAVDAVTALLAR</sequence>
<dbReference type="NCBIfam" id="TIGR01254">
    <property type="entry name" value="sfuA"/>
    <property type="match status" value="1"/>
</dbReference>
<proteinExistence type="predicted"/>